<keyword evidence="1" id="KW-0614">Plasmid</keyword>
<proteinExistence type="predicted"/>
<evidence type="ECO:0000313" key="1">
    <source>
        <dbReference type="EMBL" id="ACV69805.1"/>
    </source>
</evidence>
<organism evidence="1 2">
    <name type="scientific">Desulfohalobium retbaense (strain ATCC 49708 / DSM 5692 / JCM 16813 / HR100)</name>
    <dbReference type="NCBI Taxonomy" id="485915"/>
    <lineage>
        <taxon>Bacteria</taxon>
        <taxon>Pseudomonadati</taxon>
        <taxon>Thermodesulfobacteriota</taxon>
        <taxon>Desulfovibrionia</taxon>
        <taxon>Desulfovibrionales</taxon>
        <taxon>Desulfohalobiaceae</taxon>
        <taxon>Desulfohalobium</taxon>
    </lineage>
</organism>
<dbReference type="HOGENOM" id="CLU_1903327_0_0_7"/>
<dbReference type="OrthoDB" id="10014677at2"/>
<dbReference type="AlphaFoldDB" id="C8X5V8"/>
<protein>
    <submittedName>
        <fullName evidence="1">Uncharacterized protein</fullName>
    </submittedName>
</protein>
<sequence>MRKLFWKLFPPYEVRLTIEAVNAFLDESAGPSKSILEPEVVSIAKDAEKTIYSVRIDRIKPDELALLLVTNVIGRHLSSGQHHTYRGVLNGTGKDMLRVWHTAQKAMLERDFVTELEVEKDSHWVMEQVKSAG</sequence>
<accession>C8X5V8</accession>
<dbReference type="EMBL" id="CP001735">
    <property type="protein sequence ID" value="ACV69805.1"/>
    <property type="molecule type" value="Genomic_DNA"/>
</dbReference>
<dbReference type="Proteomes" id="UP000001052">
    <property type="component" value="Plasmid pDRET01"/>
</dbReference>
<evidence type="ECO:0000313" key="2">
    <source>
        <dbReference type="Proteomes" id="UP000001052"/>
    </source>
</evidence>
<geneLocation type="plasmid" evidence="1 2">
    <name>pDRET01</name>
</geneLocation>
<name>C8X5V8_DESRD</name>
<dbReference type="RefSeq" id="WP_012813896.1">
    <property type="nucleotide sequence ID" value="NC_013224.1"/>
</dbReference>
<dbReference type="KEGG" id="drt:Dret_2527"/>
<gene>
    <name evidence="1" type="ORF">Dret_2527</name>
</gene>
<reference evidence="1 2" key="1">
    <citation type="journal article" date="2010" name="Stand. Genomic Sci.">
        <title>Complete genome sequence of Desulfohalobium retbaense type strain (HR(100)).</title>
        <authorList>
            <person name="Spring S."/>
            <person name="Nolan M."/>
            <person name="Lapidus A."/>
            <person name="Glavina Del Rio T."/>
            <person name="Copeland A."/>
            <person name="Tice H."/>
            <person name="Cheng J.F."/>
            <person name="Lucas S."/>
            <person name="Land M."/>
            <person name="Chen F."/>
            <person name="Bruce D."/>
            <person name="Goodwin L."/>
            <person name="Pitluck S."/>
            <person name="Ivanova N."/>
            <person name="Mavromatis K."/>
            <person name="Mikhailova N."/>
            <person name="Pati A."/>
            <person name="Chen A."/>
            <person name="Palaniappan K."/>
            <person name="Hauser L."/>
            <person name="Chang Y.J."/>
            <person name="Jeffries C.D."/>
            <person name="Munk C."/>
            <person name="Kiss H."/>
            <person name="Chain P."/>
            <person name="Han C."/>
            <person name="Brettin T."/>
            <person name="Detter J.C."/>
            <person name="Schuler E."/>
            <person name="Goker M."/>
            <person name="Rohde M."/>
            <person name="Bristow J."/>
            <person name="Eisen J.A."/>
            <person name="Markowitz V."/>
            <person name="Hugenholtz P."/>
            <person name="Kyrpides N.C."/>
            <person name="Klenk H.P."/>
        </authorList>
    </citation>
    <scope>NUCLEOTIDE SEQUENCE [LARGE SCALE GENOMIC DNA]</scope>
    <source>
        <strain evidence="1 2">DSM 5692</strain>
        <plasmid evidence="2">Plasmid pDRET01</plasmid>
    </source>
</reference>
<keyword evidence="2" id="KW-1185">Reference proteome</keyword>